<protein>
    <submittedName>
        <fullName evidence="1">Uncharacterized protein</fullName>
    </submittedName>
</protein>
<proteinExistence type="predicted"/>
<keyword evidence="2" id="KW-1185">Reference proteome</keyword>
<organism evidence="1 2">
    <name type="scientific">Flavobacterium granuli</name>
    <dbReference type="NCBI Taxonomy" id="280093"/>
    <lineage>
        <taxon>Bacteria</taxon>
        <taxon>Pseudomonadati</taxon>
        <taxon>Bacteroidota</taxon>
        <taxon>Flavobacteriia</taxon>
        <taxon>Flavobacteriales</taxon>
        <taxon>Flavobacteriaceae</taxon>
        <taxon>Flavobacterium</taxon>
    </lineage>
</organism>
<dbReference type="RefSeq" id="WP_310006733.1">
    <property type="nucleotide sequence ID" value="NZ_JAVDTX010000004.1"/>
</dbReference>
<comment type="caution">
    <text evidence="1">The sequence shown here is derived from an EMBL/GenBank/DDBJ whole genome shotgun (WGS) entry which is preliminary data.</text>
</comment>
<reference evidence="1 2" key="1">
    <citation type="submission" date="2023-07" db="EMBL/GenBank/DDBJ databases">
        <title>Sorghum-associated microbial communities from plants grown in Nebraska, USA.</title>
        <authorList>
            <person name="Schachtman D."/>
        </authorList>
    </citation>
    <scope>NUCLEOTIDE SEQUENCE [LARGE SCALE GENOMIC DNA]</scope>
    <source>
        <strain evidence="1 2">BE124</strain>
    </source>
</reference>
<dbReference type="Proteomes" id="UP001261871">
    <property type="component" value="Unassembled WGS sequence"/>
</dbReference>
<gene>
    <name evidence="1" type="ORF">J2W95_002145</name>
</gene>
<name>A0ABU1S335_9FLAO</name>
<accession>A0ABU1S335</accession>
<evidence type="ECO:0000313" key="2">
    <source>
        <dbReference type="Proteomes" id="UP001261871"/>
    </source>
</evidence>
<evidence type="ECO:0000313" key="1">
    <source>
        <dbReference type="EMBL" id="MDR6845438.1"/>
    </source>
</evidence>
<dbReference type="EMBL" id="JAVDTX010000004">
    <property type="protein sequence ID" value="MDR6845438.1"/>
    <property type="molecule type" value="Genomic_DNA"/>
</dbReference>
<sequence>MTAFCFISFYAMKQNIEMAYGLTMSKKMDYEFLLFVNHNSLI</sequence>